<dbReference type="Proteomes" id="UP000252530">
    <property type="component" value="Unassembled WGS sequence"/>
</dbReference>
<reference evidence="1 2" key="1">
    <citation type="submission" date="2017-10" db="EMBL/GenBank/DDBJ databases">
        <title>Bifidobacterium xylocopum sp. nov. and Bifidobacterium aemilianum sp. nov., from the carpenter bee (Xylocopa violacea) digestive tract.</title>
        <authorList>
            <person name="Alberoni D."/>
            <person name="Baffoni L."/>
            <person name="Di Gioia D."/>
            <person name="Gaggia F."/>
            <person name="Biavati B."/>
        </authorList>
    </citation>
    <scope>NUCLEOTIDE SEQUENCE [LARGE SCALE GENOMIC DNA]</scope>
    <source>
        <strain evidence="1 2">XV10</strain>
    </source>
</reference>
<protein>
    <submittedName>
        <fullName evidence="1">Uncharacterized protein</fullName>
    </submittedName>
</protein>
<evidence type="ECO:0000313" key="2">
    <source>
        <dbReference type="Proteomes" id="UP000252530"/>
    </source>
</evidence>
<accession>A0A366K9D2</accession>
<dbReference type="AlphaFoldDB" id="A0A366K9D2"/>
<name>A0A366K9D2_9BIFI</name>
<evidence type="ECO:0000313" key="1">
    <source>
        <dbReference type="EMBL" id="RBP97852.1"/>
    </source>
</evidence>
<keyword evidence="2" id="KW-1185">Reference proteome</keyword>
<organism evidence="1 2">
    <name type="scientific">Bifidobacterium aemilianum</name>
    <dbReference type="NCBI Taxonomy" id="2493120"/>
    <lineage>
        <taxon>Bacteria</taxon>
        <taxon>Bacillati</taxon>
        <taxon>Actinomycetota</taxon>
        <taxon>Actinomycetes</taxon>
        <taxon>Bifidobacteriales</taxon>
        <taxon>Bifidobacteriaceae</taxon>
        <taxon>Bifidobacterium</taxon>
    </lineage>
</organism>
<dbReference type="EMBL" id="PDCG01000003">
    <property type="protein sequence ID" value="RBP97852.1"/>
    <property type="molecule type" value="Genomic_DNA"/>
</dbReference>
<gene>
    <name evidence="1" type="ORF">CRD60_04505</name>
</gene>
<proteinExistence type="predicted"/>
<sequence length="87" mass="9922">MFEIGESARKHGYTGQEISFAVMHYGGMEPIVDRYGRPAQVFVGPPHEGALKNDWIEVMVRLGQNGDFRCFHAMHVSDMYSHLIPRD</sequence>
<comment type="caution">
    <text evidence="1">The sequence shown here is derived from an EMBL/GenBank/DDBJ whole genome shotgun (WGS) entry which is preliminary data.</text>
</comment>